<dbReference type="Pfam" id="PF00668">
    <property type="entry name" value="Condensation"/>
    <property type="match status" value="1"/>
</dbReference>
<dbReference type="SUPFAM" id="SSF53474">
    <property type="entry name" value="alpha/beta-Hydrolases"/>
    <property type="match status" value="1"/>
</dbReference>
<evidence type="ECO:0000313" key="10">
    <source>
        <dbReference type="EMBL" id="SCF41186.1"/>
    </source>
</evidence>
<protein>
    <recommendedName>
        <fullName evidence="4">Phenyloxazoline synthase MbtB</fullName>
    </recommendedName>
    <alternativeName>
        <fullName evidence="8">Mycobactin synthetase protein B</fullName>
    </alternativeName>
</protein>
<keyword evidence="7" id="KW-0436">Ligase</keyword>
<dbReference type="SUPFAM" id="SSF52777">
    <property type="entry name" value="CoA-dependent acyltransferases"/>
    <property type="match status" value="2"/>
</dbReference>
<dbReference type="InterPro" id="IPR013217">
    <property type="entry name" value="Methyltransf_12"/>
</dbReference>
<reference evidence="11" key="1">
    <citation type="submission" date="2016-06" db="EMBL/GenBank/DDBJ databases">
        <authorList>
            <person name="Varghese N."/>
        </authorList>
    </citation>
    <scope>NUCLEOTIDE SEQUENCE [LARGE SCALE GENOMIC DNA]</scope>
    <source>
        <strain evidence="11">DSM 45555</strain>
    </source>
</reference>
<dbReference type="Gene3D" id="1.10.1200.10">
    <property type="entry name" value="ACP-like"/>
    <property type="match status" value="1"/>
</dbReference>
<dbReference type="InterPro" id="IPR020845">
    <property type="entry name" value="AMP-binding_CS"/>
</dbReference>
<dbReference type="Gene3D" id="3.40.50.12780">
    <property type="entry name" value="N-terminal domain of ligase-like"/>
    <property type="match status" value="1"/>
</dbReference>
<dbReference type="SUPFAM" id="SSF53335">
    <property type="entry name" value="S-adenosyl-L-methionine-dependent methyltransferases"/>
    <property type="match status" value="1"/>
</dbReference>
<name>A0A1C5A7Q0_9ACTN</name>
<dbReference type="Gene3D" id="3.30.559.30">
    <property type="entry name" value="Nonribosomal peptide synthetase, condensation domain"/>
    <property type="match status" value="1"/>
</dbReference>
<dbReference type="InterPro" id="IPR057737">
    <property type="entry name" value="Condensation_MtbB-like"/>
</dbReference>
<dbReference type="FunFam" id="3.40.50.980:FF:000001">
    <property type="entry name" value="Non-ribosomal peptide synthetase"/>
    <property type="match status" value="1"/>
</dbReference>
<dbReference type="FunFam" id="3.30.559.30:FF:000006">
    <property type="entry name" value="Yersiniabactin polyketide/non-ribosomal peptide synthetase"/>
    <property type="match status" value="1"/>
</dbReference>
<dbReference type="GO" id="GO:0016874">
    <property type="term" value="F:ligase activity"/>
    <property type="evidence" value="ECO:0007669"/>
    <property type="project" value="UniProtKB-KW"/>
</dbReference>
<dbReference type="SUPFAM" id="SSF56801">
    <property type="entry name" value="Acetyl-CoA synthetase-like"/>
    <property type="match status" value="2"/>
</dbReference>
<dbReference type="Pfam" id="PF00550">
    <property type="entry name" value="PP-binding"/>
    <property type="match status" value="1"/>
</dbReference>
<dbReference type="NCBIfam" id="TIGR01733">
    <property type="entry name" value="AA-adenyl-dom"/>
    <property type="match status" value="1"/>
</dbReference>
<dbReference type="EMBL" id="FMCV01000025">
    <property type="protein sequence ID" value="SCF41186.1"/>
    <property type="molecule type" value="Genomic_DNA"/>
</dbReference>
<comment type="cofactor">
    <cofactor evidence="1">
        <name>pantetheine 4'-phosphate</name>
        <dbReference type="ChEBI" id="CHEBI:47942"/>
    </cofactor>
</comment>
<dbReference type="CDD" id="cd12114">
    <property type="entry name" value="A_NRPS_TlmIV_like"/>
    <property type="match status" value="1"/>
</dbReference>
<dbReference type="InterPro" id="IPR010071">
    <property type="entry name" value="AA_adenyl_dom"/>
</dbReference>
<dbReference type="InterPro" id="IPR044894">
    <property type="entry name" value="TubC_N_sf"/>
</dbReference>
<dbReference type="InterPro" id="IPR036736">
    <property type="entry name" value="ACP-like_sf"/>
</dbReference>
<keyword evidence="11" id="KW-1185">Reference proteome</keyword>
<dbReference type="GO" id="GO:0005737">
    <property type="term" value="C:cytoplasm"/>
    <property type="evidence" value="ECO:0007669"/>
    <property type="project" value="TreeGrafter"/>
</dbReference>
<accession>A0A1C5A7Q0</accession>
<dbReference type="InterPro" id="IPR023213">
    <property type="entry name" value="CAT-like_dom_sf"/>
</dbReference>
<dbReference type="InterPro" id="IPR042099">
    <property type="entry name" value="ANL_N_sf"/>
</dbReference>
<dbReference type="InterPro" id="IPR009081">
    <property type="entry name" value="PP-bd_ACP"/>
</dbReference>
<comment type="similarity">
    <text evidence="3">Belongs to the ATP-dependent AMP-binding enzyme family. MbtB subfamily.</text>
</comment>
<dbReference type="Gene3D" id="1.10.10.1830">
    <property type="entry name" value="Non-ribosomal peptide synthase, adenylation domain"/>
    <property type="match status" value="1"/>
</dbReference>
<evidence type="ECO:0000256" key="5">
    <source>
        <dbReference type="ARBA" id="ARBA00022450"/>
    </source>
</evidence>
<dbReference type="PROSITE" id="PS00012">
    <property type="entry name" value="PHOSPHOPANTETHEINE"/>
    <property type="match status" value="1"/>
</dbReference>
<dbReference type="GO" id="GO:0031177">
    <property type="term" value="F:phosphopantetheine binding"/>
    <property type="evidence" value="ECO:0007669"/>
    <property type="project" value="TreeGrafter"/>
</dbReference>
<dbReference type="GO" id="GO:0043041">
    <property type="term" value="P:amino acid activation for nonribosomal peptide biosynthetic process"/>
    <property type="evidence" value="ECO:0007669"/>
    <property type="project" value="TreeGrafter"/>
</dbReference>
<dbReference type="Gene3D" id="3.40.50.1820">
    <property type="entry name" value="alpha/beta hydrolase"/>
    <property type="match status" value="1"/>
</dbReference>
<evidence type="ECO:0000256" key="1">
    <source>
        <dbReference type="ARBA" id="ARBA00001957"/>
    </source>
</evidence>
<organism evidence="10 11">
    <name type="scientific">Micromonospora marina</name>
    <dbReference type="NCBI Taxonomy" id="307120"/>
    <lineage>
        <taxon>Bacteria</taxon>
        <taxon>Bacillati</taxon>
        <taxon>Actinomycetota</taxon>
        <taxon>Actinomycetes</taxon>
        <taxon>Micromonosporales</taxon>
        <taxon>Micromonosporaceae</taxon>
        <taxon>Micromonospora</taxon>
    </lineage>
</organism>
<dbReference type="FunFam" id="3.40.50.12780:FF:000012">
    <property type="entry name" value="Non-ribosomal peptide synthetase"/>
    <property type="match status" value="1"/>
</dbReference>
<evidence type="ECO:0000256" key="2">
    <source>
        <dbReference type="ARBA" id="ARBA00005102"/>
    </source>
</evidence>
<evidence type="ECO:0000256" key="8">
    <source>
        <dbReference type="ARBA" id="ARBA00033440"/>
    </source>
</evidence>
<dbReference type="PROSITE" id="PS00455">
    <property type="entry name" value="AMP_BINDING"/>
    <property type="match status" value="1"/>
</dbReference>
<dbReference type="InterPro" id="IPR041464">
    <property type="entry name" value="TubC_N"/>
</dbReference>
<dbReference type="InterPro" id="IPR045851">
    <property type="entry name" value="AMP-bd_C_sf"/>
</dbReference>
<feature type="domain" description="Carrier" evidence="9">
    <location>
        <begin position="1380"/>
        <end position="1464"/>
    </location>
</feature>
<dbReference type="Pfam" id="PF18563">
    <property type="entry name" value="TubC_N"/>
    <property type="match status" value="1"/>
</dbReference>
<evidence type="ECO:0000256" key="3">
    <source>
        <dbReference type="ARBA" id="ARBA00007380"/>
    </source>
</evidence>
<dbReference type="InterPro" id="IPR001242">
    <property type="entry name" value="Condensation_dom"/>
</dbReference>
<dbReference type="GO" id="GO:0009403">
    <property type="term" value="P:toxin biosynthetic process"/>
    <property type="evidence" value="ECO:0007669"/>
    <property type="project" value="UniProtKB-ARBA"/>
</dbReference>
<dbReference type="Pfam" id="PF08242">
    <property type="entry name" value="Methyltransf_12"/>
    <property type="match status" value="1"/>
</dbReference>
<evidence type="ECO:0000256" key="7">
    <source>
        <dbReference type="ARBA" id="ARBA00022598"/>
    </source>
</evidence>
<dbReference type="InterPro" id="IPR029058">
    <property type="entry name" value="AB_hydrolase_fold"/>
</dbReference>
<evidence type="ECO:0000313" key="11">
    <source>
        <dbReference type="Proteomes" id="UP000198551"/>
    </source>
</evidence>
<sequence>MNASTLIADFAAKGIRLWEEDGQLRFRAVQGALTDERKALLRANKEAVLAALRDQRDRSVLTPDPENRHEPFPLTDIQGAYLVGRTGAYPYGNVPCQTYVELAFPAGTDAGRLVAAWHAVVQRHDMLRAIVHRDGYQQVLADPTTPHIPVADLRGQDSDLVGAAIERVRRELSEHVAVTDRWPLHEVRVTVTDTELLLHLSVDLLVVDYASLQRVLAEVEDLYHGEQLPALDATFRDYVLARRGQRQTPAYARDRDYWLGRIDALPGAPDLPVTGDPYGPATFAHLAAAIDPQTWAAIQNRAAAHGVSVSSAVLAAYAEVVGRWSRNPRFLLNVPVFDRLPLHPDVGRLVGDFTAVELLEVDLTASRPFADRVREINGTLLEDLAHPLFSGSDVLAELTRRSESETVLMPVVFTSTLGSATTRQTRAAVRHAVSRTPQVWLDCQVMERAGGLSLSWDVRDGVLAGDTAADMFEAFVVLVGTLADEETWTAPATVRLPARTARVRAKVNATEAPAPAGLLTDAVVATAARTPDAVAVRSGDASLTYRELLDRAAVVAQALDAHGIGSGELVAVTMEKGWEQVAGVLGVLLAGGAYLPVDLTQPPLRRQAILSDAAVRVTLTQSWLTAELELPAGVQPIAVDTLPPTGAPIPTPVTDPADLAYVIYTSGSTGTPKGVMISHRAALNTVADINQRFTVGSGDRILALAQLGFDLSVYDIFGVLAAGGTVVLPDPARRGDPSAWAETVAAEGVTLWNSVPSQLQMLHDYLSTTPDRLPSLRLAMLSGDWIPLQLPDQIRALLPGLEVHSLGGATEASIWSIHFPIGAVNPGWASIPYGTPLLNQTFDVLDSAMRPCPDHVVGELYIGGLGLADGYLGDPRRTAERFVTHPDGRRLYRTGDLGRYRPDGIIEFLGRADHQVKIRGYRIELGEIQAVLDAVPAVGASAVVVEGESGAAAQAALRRLAAFVEPARITPPPVPAAVTAALRLTVPDGDTERLVAFYDAFHRAALMSVARIVAGRTGSTDQLCDELGVHDRHRRLVHRWVASVPDGPAPSDGDLAAAWDRAEALEKECGWSQDLFAAVRACSEQLLPLLRAEIEVGALLSPEAHEDAYRGNAVSRVLHGTLADTVRALADAHSGTLRIVEVGVRSGGAAADLLPALAGYDVDYLCTDSSPLRLAASRNLIGDDARFATLDLGGEFRQQGFQPGSADVVICASVLNNSADVDAALTRLRELVAPGGWMLILENTDDASPAVRISTEFLAEHAGPFTDARAAAGQSFLEPRQWTDALHGVGGEVVAELPADGSPLARAGQRLFAVRLKADRSPVDLAALTRHAAARLPEYMVPAVWQVVDALPTTANGKIDRAALLSWLAPDGAAPQADEQPVDELEIRLAQLWQELLGIERVGRNDDLFALGGDSLLVARLVGQLREGLDGLPGDWDLEWEIVLRHLLRTPTVAGLAAYLRDNAASGTAGSQDTVSPVVRLIDDLSGPVTVLVHAGTGTLLPYRPLITEIRRAGGRNGLLGLEIPALDEFLNADPDGLVDRLAAQYATALLDTGAREFDVVGYCVGGIIATEVARGLAESGATVRSLTVISSHSPSFRIDDDLLSEYSFALMMGMDLATIGFPTDDERVGAAAGAVLAASPGAIANGSLADLEGEFADVAAAFAALESMPRMRRVARMVEALPPDLAGSYEPEGLLRTLRTYQQSIFALSRHRTEPYAGDITFLRHNGAYPFPGSATTITEHWAKLCLGDLSSRDIPGQHFTCMTGAHVSTVFGHLTQLVDGLDRA</sequence>
<dbReference type="CDD" id="cd19535">
    <property type="entry name" value="Cyc_NRPS"/>
    <property type="match status" value="1"/>
</dbReference>
<dbReference type="FunFam" id="1.10.1200.10:FF:000016">
    <property type="entry name" value="Non-ribosomal peptide synthase"/>
    <property type="match status" value="1"/>
</dbReference>
<dbReference type="InterPro" id="IPR001031">
    <property type="entry name" value="Thioesterase"/>
</dbReference>
<dbReference type="Proteomes" id="UP000198551">
    <property type="component" value="Unassembled WGS sequence"/>
</dbReference>
<dbReference type="Gene3D" id="3.30.300.30">
    <property type="match status" value="2"/>
</dbReference>
<dbReference type="GO" id="GO:0000036">
    <property type="term" value="F:acyl carrier activity"/>
    <property type="evidence" value="ECO:0007669"/>
    <property type="project" value="TreeGrafter"/>
</dbReference>
<dbReference type="PANTHER" id="PTHR45527">
    <property type="entry name" value="NONRIBOSOMAL PEPTIDE SYNTHETASE"/>
    <property type="match status" value="1"/>
</dbReference>
<gene>
    <name evidence="10" type="ORF">GA0070215_12526</name>
</gene>
<keyword evidence="5" id="KW-0596">Phosphopantetheine</keyword>
<evidence type="ECO:0000259" key="9">
    <source>
        <dbReference type="PROSITE" id="PS50075"/>
    </source>
</evidence>
<dbReference type="RefSeq" id="WP_091049972.1">
    <property type="nucleotide sequence ID" value="NZ_FMCV01000025.1"/>
</dbReference>
<dbReference type="FunFam" id="3.30.559.10:FF:000023">
    <property type="entry name" value="Non-ribosomal peptide synthetase"/>
    <property type="match status" value="1"/>
</dbReference>
<dbReference type="SUPFAM" id="SSF47336">
    <property type="entry name" value="ACP-like"/>
    <property type="match status" value="1"/>
</dbReference>
<dbReference type="InterPro" id="IPR000873">
    <property type="entry name" value="AMP-dep_synth/lig_dom"/>
</dbReference>
<proteinExistence type="inferred from homology"/>
<dbReference type="InterPro" id="IPR029063">
    <property type="entry name" value="SAM-dependent_MTases_sf"/>
</dbReference>
<dbReference type="PROSITE" id="PS50075">
    <property type="entry name" value="CARRIER"/>
    <property type="match status" value="1"/>
</dbReference>
<dbReference type="Gene3D" id="3.30.559.10">
    <property type="entry name" value="Chloramphenicol acetyltransferase-like domain"/>
    <property type="match status" value="1"/>
</dbReference>
<dbReference type="InterPro" id="IPR006162">
    <property type="entry name" value="Ppantetheine_attach_site"/>
</dbReference>
<comment type="pathway">
    <text evidence="2">Siderophore biosynthesis; mycobactin biosynthesis.</text>
</comment>
<keyword evidence="6" id="KW-0597">Phosphoprotein</keyword>
<evidence type="ECO:0000256" key="4">
    <source>
        <dbReference type="ARBA" id="ARBA00016743"/>
    </source>
</evidence>
<dbReference type="PANTHER" id="PTHR45527:SF10">
    <property type="entry name" value="PYOCHELIN SYNTHASE PCHF"/>
    <property type="match status" value="1"/>
</dbReference>
<evidence type="ECO:0000256" key="6">
    <source>
        <dbReference type="ARBA" id="ARBA00022553"/>
    </source>
</evidence>
<dbReference type="Pfam" id="PF00501">
    <property type="entry name" value="AMP-binding"/>
    <property type="match status" value="1"/>
</dbReference>
<dbReference type="Pfam" id="PF00975">
    <property type="entry name" value="Thioesterase"/>
    <property type="match status" value="1"/>
</dbReference>
<dbReference type="Gene3D" id="3.40.50.150">
    <property type="entry name" value="Vaccinia Virus protein VP39"/>
    <property type="match status" value="1"/>
</dbReference>